<sequence>MHKRELKDSIGKKEYPYLFPIFAEKIQSMGHRLPLPFGLMFNYVHQQTRLDITKLKVGFGDSNLEQLDFVEFDPVQNTANVFNIRADAWIFPFLNLYGIYAHSEGNANIDIRFPVNLNIATTPSVDTYGGGIVLAYGRNNYFGAANLNLSSSHTSALDEPVFGVVSSLRVGKVFDFYNSDNSISFSVGAQNQYIERLSAGSLKISDGFATLDPDKLDDIKQQIGDSAQNWYDDLSRPQKVVVDRLVDYMEDWLDGKDIGDTVIRYEFEKETIGDWTLQLGVQFMQGDHYWYRLEGGFGKGRTQLLLSFNYRFGL</sequence>
<gene>
    <name evidence="1" type="ORF">JM658_05440</name>
</gene>
<dbReference type="Proteomes" id="UP000829517">
    <property type="component" value="Unassembled WGS sequence"/>
</dbReference>
<dbReference type="EMBL" id="JAETXX010000002">
    <property type="protein sequence ID" value="MCF8714268.1"/>
    <property type="molecule type" value="Genomic_DNA"/>
</dbReference>
<accession>A0ABS9J1P0</accession>
<organism evidence="1 2">
    <name type="scientific">Joostella atrarenae</name>
    <dbReference type="NCBI Taxonomy" id="679257"/>
    <lineage>
        <taxon>Bacteria</taxon>
        <taxon>Pseudomonadati</taxon>
        <taxon>Bacteroidota</taxon>
        <taxon>Flavobacteriia</taxon>
        <taxon>Flavobacteriales</taxon>
        <taxon>Flavobacteriaceae</taxon>
        <taxon>Joostella</taxon>
    </lineage>
</organism>
<proteinExistence type="predicted"/>
<dbReference type="RefSeq" id="WP_236958229.1">
    <property type="nucleotide sequence ID" value="NZ_JAETXX010000002.1"/>
</dbReference>
<evidence type="ECO:0000313" key="1">
    <source>
        <dbReference type="EMBL" id="MCF8714268.1"/>
    </source>
</evidence>
<evidence type="ECO:0000313" key="2">
    <source>
        <dbReference type="Proteomes" id="UP000829517"/>
    </source>
</evidence>
<protein>
    <submittedName>
        <fullName evidence="1">Uncharacterized protein</fullName>
    </submittedName>
</protein>
<comment type="caution">
    <text evidence="1">The sequence shown here is derived from an EMBL/GenBank/DDBJ whole genome shotgun (WGS) entry which is preliminary data.</text>
</comment>
<name>A0ABS9J1P0_9FLAO</name>
<keyword evidence="2" id="KW-1185">Reference proteome</keyword>
<reference evidence="1 2" key="1">
    <citation type="submission" date="2021-01" db="EMBL/GenBank/DDBJ databases">
        <title>Genome sequencing of Joostella atrarenae M1-2 (= KCTC 23194).</title>
        <authorList>
            <person name="Zakaria M.R."/>
            <person name="Lam M.Q."/>
            <person name="Chong C.S."/>
        </authorList>
    </citation>
    <scope>NUCLEOTIDE SEQUENCE [LARGE SCALE GENOMIC DNA]</scope>
    <source>
        <strain evidence="1 2">M1-2</strain>
    </source>
</reference>